<protein>
    <submittedName>
        <fullName evidence="2">RNA metabolism protein</fullName>
    </submittedName>
</protein>
<dbReference type="Proteomes" id="UP001454036">
    <property type="component" value="Unassembled WGS sequence"/>
</dbReference>
<proteinExistence type="predicted"/>
<keyword evidence="3" id="KW-1185">Reference proteome</keyword>
<organism evidence="2 3">
    <name type="scientific">Lithospermum erythrorhizon</name>
    <name type="common">Purple gromwell</name>
    <name type="synonym">Lithospermum officinale var. erythrorhizon</name>
    <dbReference type="NCBI Taxonomy" id="34254"/>
    <lineage>
        <taxon>Eukaryota</taxon>
        <taxon>Viridiplantae</taxon>
        <taxon>Streptophyta</taxon>
        <taxon>Embryophyta</taxon>
        <taxon>Tracheophyta</taxon>
        <taxon>Spermatophyta</taxon>
        <taxon>Magnoliopsida</taxon>
        <taxon>eudicotyledons</taxon>
        <taxon>Gunneridae</taxon>
        <taxon>Pentapetalae</taxon>
        <taxon>asterids</taxon>
        <taxon>lamiids</taxon>
        <taxon>Boraginales</taxon>
        <taxon>Boraginaceae</taxon>
        <taxon>Boraginoideae</taxon>
        <taxon>Lithospermeae</taxon>
        <taxon>Lithospermum</taxon>
    </lineage>
</organism>
<sequence>MAKHTKTKSTNPFSSSSSLAPNKTNSTKTNKNPKPKPTKKTKNNNKFQTNIVVKKKKNVVVLSFNNDGGPTGAALEQLSFFIYHNQNSKTNILSSLELEPLNEKCMLELQAQKGGNLGEYMKTAFGKSWREVLCGKQVQEGKVEPGNPTLLVVSSSAIRSLELLRELRPLTSECKPAKLFAKHMKIDEQVDFLKNHVNVASGTPSRIKKLIDMEALGVSRLSVVVIDLHADVKGYSLLTLAQVRFEFIHYPQIISLS</sequence>
<dbReference type="Gene3D" id="3.40.50.300">
    <property type="entry name" value="P-loop containing nucleotide triphosphate hydrolases"/>
    <property type="match status" value="1"/>
</dbReference>
<dbReference type="InterPro" id="IPR027417">
    <property type="entry name" value="P-loop_NTPase"/>
</dbReference>
<feature type="compositionally biased region" description="Low complexity" evidence="1">
    <location>
        <begin position="14"/>
        <end position="30"/>
    </location>
</feature>
<dbReference type="GO" id="GO:0005634">
    <property type="term" value="C:nucleus"/>
    <property type="evidence" value="ECO:0007669"/>
    <property type="project" value="TreeGrafter"/>
</dbReference>
<dbReference type="SUPFAM" id="SSF52540">
    <property type="entry name" value="P-loop containing nucleoside triphosphate hydrolases"/>
    <property type="match status" value="1"/>
</dbReference>
<gene>
    <name evidence="2" type="ORF">LIER_37399</name>
</gene>
<dbReference type="GO" id="GO:0030686">
    <property type="term" value="C:90S preribosome"/>
    <property type="evidence" value="ECO:0007669"/>
    <property type="project" value="TreeGrafter"/>
</dbReference>
<evidence type="ECO:0000313" key="2">
    <source>
        <dbReference type="EMBL" id="GAA0151999.1"/>
    </source>
</evidence>
<dbReference type="EMBL" id="BAABME010017946">
    <property type="protein sequence ID" value="GAA0151999.1"/>
    <property type="molecule type" value="Genomic_DNA"/>
</dbReference>
<accession>A0AAV3PJT9</accession>
<dbReference type="PANTHER" id="PTHR24030:SF0">
    <property type="entry name" value="PROTEIN CMSS1"/>
    <property type="match status" value="1"/>
</dbReference>
<evidence type="ECO:0000313" key="3">
    <source>
        <dbReference type="Proteomes" id="UP001454036"/>
    </source>
</evidence>
<feature type="region of interest" description="Disordered" evidence="1">
    <location>
        <begin position="1"/>
        <end position="48"/>
    </location>
</feature>
<dbReference type="InterPro" id="IPR032704">
    <property type="entry name" value="Cms1"/>
</dbReference>
<feature type="compositionally biased region" description="Basic residues" evidence="1">
    <location>
        <begin position="31"/>
        <end position="43"/>
    </location>
</feature>
<dbReference type="PANTHER" id="PTHR24030">
    <property type="entry name" value="PROTEIN CMSS1"/>
    <property type="match status" value="1"/>
</dbReference>
<dbReference type="Pfam" id="PF14617">
    <property type="entry name" value="CMS1"/>
    <property type="match status" value="1"/>
</dbReference>
<evidence type="ECO:0000256" key="1">
    <source>
        <dbReference type="SAM" id="MobiDB-lite"/>
    </source>
</evidence>
<name>A0AAV3PJT9_LITER</name>
<dbReference type="AlphaFoldDB" id="A0AAV3PJT9"/>
<reference evidence="2 3" key="1">
    <citation type="submission" date="2024-01" db="EMBL/GenBank/DDBJ databases">
        <title>The complete chloroplast genome sequence of Lithospermum erythrorhizon: insights into the phylogenetic relationship among Boraginaceae species and the maternal lineages of purple gromwells.</title>
        <authorList>
            <person name="Okada T."/>
            <person name="Watanabe K."/>
        </authorList>
    </citation>
    <scope>NUCLEOTIDE SEQUENCE [LARGE SCALE GENOMIC DNA]</scope>
</reference>
<comment type="caution">
    <text evidence="2">The sequence shown here is derived from an EMBL/GenBank/DDBJ whole genome shotgun (WGS) entry which is preliminary data.</text>
</comment>